<organism evidence="1">
    <name type="scientific">marine sediment metagenome</name>
    <dbReference type="NCBI Taxonomy" id="412755"/>
    <lineage>
        <taxon>unclassified sequences</taxon>
        <taxon>metagenomes</taxon>
        <taxon>ecological metagenomes</taxon>
    </lineage>
</organism>
<dbReference type="AlphaFoldDB" id="X1D6Y4"/>
<accession>X1D6Y4</accession>
<proteinExistence type="predicted"/>
<name>X1D6Y4_9ZZZZ</name>
<dbReference type="EMBL" id="BART01024433">
    <property type="protein sequence ID" value="GAH04040.1"/>
    <property type="molecule type" value="Genomic_DNA"/>
</dbReference>
<reference evidence="1" key="1">
    <citation type="journal article" date="2014" name="Front. Microbiol.">
        <title>High frequency of phylogenetically diverse reductive dehalogenase-homologous genes in deep subseafloor sedimentary metagenomes.</title>
        <authorList>
            <person name="Kawai M."/>
            <person name="Futagami T."/>
            <person name="Toyoda A."/>
            <person name="Takaki Y."/>
            <person name="Nishi S."/>
            <person name="Hori S."/>
            <person name="Arai W."/>
            <person name="Tsubouchi T."/>
            <person name="Morono Y."/>
            <person name="Uchiyama I."/>
            <person name="Ito T."/>
            <person name="Fujiyama A."/>
            <person name="Inagaki F."/>
            <person name="Takami H."/>
        </authorList>
    </citation>
    <scope>NUCLEOTIDE SEQUENCE</scope>
    <source>
        <strain evidence="1">Expedition CK06-06</strain>
    </source>
</reference>
<protein>
    <submittedName>
        <fullName evidence="1">Uncharacterized protein</fullName>
    </submittedName>
</protein>
<comment type="caution">
    <text evidence="1">The sequence shown here is derived from an EMBL/GenBank/DDBJ whole genome shotgun (WGS) entry which is preliminary data.</text>
</comment>
<sequence length="56" mass="6643">MWKRATDNSWALHREHILAGRHIILYGPEPKKIYPPATWPEIETALYGELDYVEKH</sequence>
<evidence type="ECO:0000313" key="1">
    <source>
        <dbReference type="EMBL" id="GAH04040.1"/>
    </source>
</evidence>
<gene>
    <name evidence="1" type="ORF">S01H4_44136</name>
</gene>
<feature type="non-terminal residue" evidence="1">
    <location>
        <position position="56"/>
    </location>
</feature>